<evidence type="ECO:0000313" key="2">
    <source>
        <dbReference type="EMBL" id="EAX89387.1"/>
    </source>
</evidence>
<dbReference type="Proteomes" id="UP000001542">
    <property type="component" value="Unassembled WGS sequence"/>
</dbReference>
<dbReference type="InParanoid" id="A2G0D8"/>
<name>A2G0D8_TRIV3</name>
<dbReference type="RefSeq" id="XP_001302317.1">
    <property type="nucleotide sequence ID" value="XM_001302316.1"/>
</dbReference>
<protein>
    <submittedName>
        <fullName evidence="2">Uncharacterized protein</fullName>
    </submittedName>
</protein>
<feature type="coiled-coil region" evidence="1">
    <location>
        <begin position="166"/>
        <end position="193"/>
    </location>
</feature>
<gene>
    <name evidence="2" type="ORF">TVAG_121310</name>
</gene>
<keyword evidence="1" id="KW-0175">Coiled coil</keyword>
<feature type="coiled-coil region" evidence="1">
    <location>
        <begin position="223"/>
        <end position="265"/>
    </location>
</feature>
<organism evidence="2 3">
    <name type="scientific">Trichomonas vaginalis (strain ATCC PRA-98 / G3)</name>
    <dbReference type="NCBI Taxonomy" id="412133"/>
    <lineage>
        <taxon>Eukaryota</taxon>
        <taxon>Metamonada</taxon>
        <taxon>Parabasalia</taxon>
        <taxon>Trichomonadida</taxon>
        <taxon>Trichomonadidae</taxon>
        <taxon>Trichomonas</taxon>
    </lineage>
</organism>
<dbReference type="KEGG" id="tva:4747057"/>
<dbReference type="AlphaFoldDB" id="A2G0D8"/>
<evidence type="ECO:0000313" key="3">
    <source>
        <dbReference type="Proteomes" id="UP000001542"/>
    </source>
</evidence>
<dbReference type="VEuPathDB" id="TrichDB:TVAGG3_1008660"/>
<sequence>MTEEFLEEESDSLLEDLYHADEEVFDMDEEIEDTKTQIDELMKIYSSLKTHINEIHIDHIAKITDLKNEVEETRYQLQDQLSQQIENQNAEIEQMQRDHSQEIEAMEAELRSVQDIPYVYLEKEVEEFNKLNSLIGQQQEMHKTHMTTLRQSNTIKTNDKNYKNQHDFLLVEIENLQDAIARTRDNRNEVLRGLEQNSLNSQRQHEITMNRLKNEINKRDKCMEEHKKSIEKLIDREKKYAQQEISHLENNIKHMNEIKKKLIKNCTKQVSTVLQNIYKAERSLEKADSANNQLLTPEISEFDLDKLRQEKTDLETELARIKELNKQVYNAIV</sequence>
<dbReference type="VEuPathDB" id="TrichDB:TVAG_121310"/>
<accession>A2G0D8</accession>
<reference evidence="2" key="2">
    <citation type="journal article" date="2007" name="Science">
        <title>Draft genome sequence of the sexually transmitted pathogen Trichomonas vaginalis.</title>
        <authorList>
            <person name="Carlton J.M."/>
            <person name="Hirt R.P."/>
            <person name="Silva J.C."/>
            <person name="Delcher A.L."/>
            <person name="Schatz M."/>
            <person name="Zhao Q."/>
            <person name="Wortman J.R."/>
            <person name="Bidwell S.L."/>
            <person name="Alsmark U.C.M."/>
            <person name="Besteiro S."/>
            <person name="Sicheritz-Ponten T."/>
            <person name="Noel C.J."/>
            <person name="Dacks J.B."/>
            <person name="Foster P.G."/>
            <person name="Simillion C."/>
            <person name="Van de Peer Y."/>
            <person name="Miranda-Saavedra D."/>
            <person name="Barton G.J."/>
            <person name="Westrop G.D."/>
            <person name="Mueller S."/>
            <person name="Dessi D."/>
            <person name="Fiori P.L."/>
            <person name="Ren Q."/>
            <person name="Paulsen I."/>
            <person name="Zhang H."/>
            <person name="Bastida-Corcuera F.D."/>
            <person name="Simoes-Barbosa A."/>
            <person name="Brown M.T."/>
            <person name="Hayes R.D."/>
            <person name="Mukherjee M."/>
            <person name="Okumura C.Y."/>
            <person name="Schneider R."/>
            <person name="Smith A.J."/>
            <person name="Vanacova S."/>
            <person name="Villalvazo M."/>
            <person name="Haas B.J."/>
            <person name="Pertea M."/>
            <person name="Feldblyum T.V."/>
            <person name="Utterback T.R."/>
            <person name="Shu C.L."/>
            <person name="Osoegawa K."/>
            <person name="de Jong P.J."/>
            <person name="Hrdy I."/>
            <person name="Horvathova L."/>
            <person name="Zubacova Z."/>
            <person name="Dolezal P."/>
            <person name="Malik S.B."/>
            <person name="Logsdon J.M. Jr."/>
            <person name="Henze K."/>
            <person name="Gupta A."/>
            <person name="Wang C.C."/>
            <person name="Dunne R.L."/>
            <person name="Upcroft J.A."/>
            <person name="Upcroft P."/>
            <person name="White O."/>
            <person name="Salzberg S.L."/>
            <person name="Tang P."/>
            <person name="Chiu C.-H."/>
            <person name="Lee Y.-S."/>
            <person name="Embley T.M."/>
            <person name="Coombs G.H."/>
            <person name="Mottram J.C."/>
            <person name="Tachezy J."/>
            <person name="Fraser-Liggett C.M."/>
            <person name="Johnson P.J."/>
        </authorList>
    </citation>
    <scope>NUCLEOTIDE SEQUENCE [LARGE SCALE GENOMIC DNA]</scope>
    <source>
        <strain evidence="2">G3</strain>
    </source>
</reference>
<proteinExistence type="predicted"/>
<feature type="coiled-coil region" evidence="1">
    <location>
        <begin position="63"/>
        <end position="116"/>
    </location>
</feature>
<dbReference type="EMBL" id="DS114205">
    <property type="protein sequence ID" value="EAX89387.1"/>
    <property type="molecule type" value="Genomic_DNA"/>
</dbReference>
<keyword evidence="3" id="KW-1185">Reference proteome</keyword>
<reference evidence="2" key="1">
    <citation type="submission" date="2006-10" db="EMBL/GenBank/DDBJ databases">
        <authorList>
            <person name="Amadeo P."/>
            <person name="Zhao Q."/>
            <person name="Wortman J."/>
            <person name="Fraser-Liggett C."/>
            <person name="Carlton J."/>
        </authorList>
    </citation>
    <scope>NUCLEOTIDE SEQUENCE</scope>
    <source>
        <strain evidence="2">G3</strain>
    </source>
</reference>
<dbReference type="SMR" id="A2G0D8"/>
<evidence type="ECO:0000256" key="1">
    <source>
        <dbReference type="SAM" id="Coils"/>
    </source>
</evidence>